<evidence type="ECO:0000313" key="1">
    <source>
        <dbReference type="EMBL" id="SFO98740.1"/>
    </source>
</evidence>
<reference evidence="2" key="1">
    <citation type="submission" date="2016-10" db="EMBL/GenBank/DDBJ databases">
        <authorList>
            <person name="Varghese N."/>
            <person name="Submissions S."/>
        </authorList>
    </citation>
    <scope>NUCLEOTIDE SEQUENCE [LARGE SCALE GENOMIC DNA]</scope>
    <source>
        <strain evidence="2">CGMCC 4.5579</strain>
    </source>
</reference>
<dbReference type="EMBL" id="FOWW01000001">
    <property type="protein sequence ID" value="SFO98740.1"/>
    <property type="molecule type" value="Genomic_DNA"/>
</dbReference>
<name>A0A1I5LN85_9PSEU</name>
<organism evidence="1 2">
    <name type="scientific">Amycolatopsis arida</name>
    <dbReference type="NCBI Taxonomy" id="587909"/>
    <lineage>
        <taxon>Bacteria</taxon>
        <taxon>Bacillati</taxon>
        <taxon>Actinomycetota</taxon>
        <taxon>Actinomycetes</taxon>
        <taxon>Pseudonocardiales</taxon>
        <taxon>Pseudonocardiaceae</taxon>
        <taxon>Amycolatopsis</taxon>
    </lineage>
</organism>
<gene>
    <name evidence="1" type="ORF">SAMN05421810_101604</name>
</gene>
<dbReference type="RefSeq" id="WP_092527494.1">
    <property type="nucleotide sequence ID" value="NZ_FOWW01000001.1"/>
</dbReference>
<dbReference type="OrthoDB" id="5294622at2"/>
<accession>A0A1I5LN85</accession>
<sequence length="168" mass="18008">MPMTDHSSAILRVADLLAERDVPVADQEPWRGRIAVPGGSLSVDDDGSVEWYLRPRDARPAAMVRASLRLLAAVDRPVSCGTGSFNRAIADGLTAAGMSVAMKVYTDRVAMEAFAGLVVTNPERLDRGTAYVDDERELVWVVDAPSGQFVPLPEVADTIVDVLAGTGW</sequence>
<dbReference type="Proteomes" id="UP000198727">
    <property type="component" value="Unassembled WGS sequence"/>
</dbReference>
<dbReference type="STRING" id="587909.SAMN05421810_101604"/>
<evidence type="ECO:0000313" key="2">
    <source>
        <dbReference type="Proteomes" id="UP000198727"/>
    </source>
</evidence>
<keyword evidence="2" id="KW-1185">Reference proteome</keyword>
<dbReference type="AlphaFoldDB" id="A0A1I5LN85"/>
<proteinExistence type="predicted"/>
<protein>
    <submittedName>
        <fullName evidence="1">Uncharacterized protein</fullName>
    </submittedName>
</protein>